<dbReference type="Gene3D" id="3.40.50.10740">
    <property type="entry name" value="Class I glutamine amidotransferase-like"/>
    <property type="match status" value="1"/>
</dbReference>
<comment type="caution">
    <text evidence="5">The sequence shown here is derived from an EMBL/GenBank/DDBJ whole genome shotgun (WGS) entry which is preliminary data.</text>
</comment>
<organism evidence="5 6">
    <name type="scientific">Kroppenstedtia guangzhouensis</name>
    <dbReference type="NCBI Taxonomy" id="1274356"/>
    <lineage>
        <taxon>Bacteria</taxon>
        <taxon>Bacillati</taxon>
        <taxon>Bacillota</taxon>
        <taxon>Bacilli</taxon>
        <taxon>Bacillales</taxon>
        <taxon>Thermoactinomycetaceae</taxon>
        <taxon>Kroppenstedtia</taxon>
    </lineage>
</organism>
<evidence type="ECO:0000259" key="4">
    <source>
        <dbReference type="Pfam" id="PF17676"/>
    </source>
</evidence>
<keyword evidence="2" id="KW-0378">Hydrolase</keyword>
<dbReference type="PANTHER" id="PTHR30237">
    <property type="entry name" value="MURAMOYLTETRAPEPTIDE CARBOXYPEPTIDASE"/>
    <property type="match status" value="1"/>
</dbReference>
<feature type="domain" description="LD-carboxypeptidase N-terminal" evidence="3">
    <location>
        <begin position="16"/>
        <end position="136"/>
    </location>
</feature>
<dbReference type="InterPro" id="IPR027478">
    <property type="entry name" value="LdcA_N"/>
</dbReference>
<evidence type="ECO:0000259" key="3">
    <source>
        <dbReference type="Pfam" id="PF02016"/>
    </source>
</evidence>
<dbReference type="SUPFAM" id="SSF52317">
    <property type="entry name" value="Class I glutamine amidotransferase-like"/>
    <property type="match status" value="1"/>
</dbReference>
<evidence type="ECO:0000313" key="5">
    <source>
        <dbReference type="EMBL" id="GGA44005.1"/>
    </source>
</evidence>
<dbReference type="InterPro" id="IPR029062">
    <property type="entry name" value="Class_I_gatase-like"/>
</dbReference>
<dbReference type="Proteomes" id="UP000617979">
    <property type="component" value="Unassembled WGS sequence"/>
</dbReference>
<accession>A0ABQ1GHW9</accession>
<dbReference type="InterPro" id="IPR003507">
    <property type="entry name" value="S66_fam"/>
</dbReference>
<dbReference type="InterPro" id="IPR040921">
    <property type="entry name" value="Peptidase_S66C"/>
</dbReference>
<evidence type="ECO:0000313" key="6">
    <source>
        <dbReference type="Proteomes" id="UP000617979"/>
    </source>
</evidence>
<protein>
    <submittedName>
        <fullName evidence="5">LD-carboxypeptidase</fullName>
    </submittedName>
</protein>
<dbReference type="CDD" id="cd07062">
    <property type="entry name" value="Peptidase_S66_mccF_like"/>
    <property type="match status" value="1"/>
</dbReference>
<dbReference type="InterPro" id="IPR040449">
    <property type="entry name" value="Peptidase_S66_N"/>
</dbReference>
<dbReference type="EMBL" id="BMEX01000004">
    <property type="protein sequence ID" value="GGA44005.1"/>
    <property type="molecule type" value="Genomic_DNA"/>
</dbReference>
<dbReference type="InterPro" id="IPR027461">
    <property type="entry name" value="Carboxypeptidase_A_C_sf"/>
</dbReference>
<dbReference type="Pfam" id="PF02016">
    <property type="entry name" value="Peptidase_S66"/>
    <property type="match status" value="1"/>
</dbReference>
<dbReference type="PIRSF" id="PIRSF028757">
    <property type="entry name" value="LD-carboxypeptidase"/>
    <property type="match status" value="1"/>
</dbReference>
<gene>
    <name evidence="5" type="primary">mccF</name>
    <name evidence="5" type="ORF">GCM10007416_16390</name>
</gene>
<feature type="domain" description="LD-carboxypeptidase C-terminal" evidence="4">
    <location>
        <begin position="210"/>
        <end position="329"/>
    </location>
</feature>
<proteinExistence type="inferred from homology"/>
<reference evidence="6" key="1">
    <citation type="journal article" date="2019" name="Int. J. Syst. Evol. Microbiol.">
        <title>The Global Catalogue of Microorganisms (GCM) 10K type strain sequencing project: providing services to taxonomists for standard genome sequencing and annotation.</title>
        <authorList>
            <consortium name="The Broad Institute Genomics Platform"/>
            <consortium name="The Broad Institute Genome Sequencing Center for Infectious Disease"/>
            <person name="Wu L."/>
            <person name="Ma J."/>
        </authorList>
    </citation>
    <scope>NUCLEOTIDE SEQUENCE [LARGE SCALE GENOMIC DNA]</scope>
    <source>
        <strain evidence="6">CGMCC 1.12404</strain>
    </source>
</reference>
<evidence type="ECO:0000256" key="2">
    <source>
        <dbReference type="ARBA" id="ARBA00022801"/>
    </source>
</evidence>
<name>A0ABQ1GHW9_9BACL</name>
<sequence>MTKIRYPQPLRKGDTIAVTAPSSGVPSELHFLLDLAQKSVIQAGYRVMEGDTVRTQKKAVSAPRERRAQELTQFLLDPVNRAVIPPWGGEFLMEILPLMDWEALRTAPPKWVLGYSDISTFTFSYTLLTGTASAHGTNYIDLGSREWDPLTRRWADVLSMTEGEQIKQVSSPMYQSSWERRRQQPEMGFDLDTPTRWRVLGDDDAAVHLSGRLLGGCIETLSSLVGTSFAPVEPFAASQDEGILWFLESAESSAAEIYRRLWQMKEGGWFRHATGVLIGRPGQYRDAQDFGLVDALGGVFGDLNIPVVYDVDIGHVPPQLTLVNGARGKVKVEAGKGEVWMELK</sequence>
<dbReference type="Gene3D" id="3.50.30.60">
    <property type="entry name" value="LD-carboxypeptidase A C-terminal domain-like"/>
    <property type="match status" value="1"/>
</dbReference>
<keyword evidence="6" id="KW-1185">Reference proteome</keyword>
<dbReference type="Pfam" id="PF17676">
    <property type="entry name" value="Peptidase_S66C"/>
    <property type="match status" value="1"/>
</dbReference>
<evidence type="ECO:0000256" key="1">
    <source>
        <dbReference type="ARBA" id="ARBA00010233"/>
    </source>
</evidence>
<comment type="similarity">
    <text evidence="1">Belongs to the peptidase S66 family.</text>
</comment>
<dbReference type="SUPFAM" id="SSF141986">
    <property type="entry name" value="LD-carboxypeptidase A C-terminal domain-like"/>
    <property type="match status" value="1"/>
</dbReference>